<dbReference type="Gene3D" id="3.40.50.1000">
    <property type="entry name" value="HAD superfamily/HAD-like"/>
    <property type="match status" value="1"/>
</dbReference>
<dbReference type="GO" id="GO:0046872">
    <property type="term" value="F:metal ion binding"/>
    <property type="evidence" value="ECO:0007669"/>
    <property type="project" value="UniProtKB-KW"/>
</dbReference>
<dbReference type="NCBIfam" id="TIGR01490">
    <property type="entry name" value="HAD-SF-IB-hyp1"/>
    <property type="match status" value="1"/>
</dbReference>
<accession>A0A1G5PML8</accession>
<keyword evidence="6 11" id="KW-0378">Hydrolase</keyword>
<evidence type="ECO:0000256" key="7">
    <source>
        <dbReference type="ARBA" id="ARBA00022842"/>
    </source>
</evidence>
<dbReference type="InterPro" id="IPR023214">
    <property type="entry name" value="HAD_sf"/>
</dbReference>
<dbReference type="InterPro" id="IPR050582">
    <property type="entry name" value="HAD-like_SerB"/>
</dbReference>
<dbReference type="AlphaFoldDB" id="A0A1G5PML8"/>
<dbReference type="GO" id="GO:0004401">
    <property type="term" value="F:histidinol-phosphatase activity"/>
    <property type="evidence" value="ECO:0007669"/>
    <property type="project" value="UniProtKB-EC"/>
</dbReference>
<sequence>MELAIFDLDNTLLGGDSDYLWGRFLVRKGLVDGETYERANQRFYEQYKAGTLDIHEFLRFSLKPLTEHRPETLEAWHRIFMEEMIEPIILPKARALVERHRNEGRRPLIITATNRFVTAPIAAAFGIEDILATDPEQVNGRYTGNVAGLPCFQEGKVERLKAWLDETSLTLKGSWFYSDSQNDLPLLEQVEHPVAVDPDDTLAETARARGWEILSLR</sequence>
<organism evidence="11 12">
    <name type="scientific">Thiohalomonas denitrificans</name>
    <dbReference type="NCBI Taxonomy" id="415747"/>
    <lineage>
        <taxon>Bacteria</taxon>
        <taxon>Pseudomonadati</taxon>
        <taxon>Pseudomonadota</taxon>
        <taxon>Gammaproteobacteria</taxon>
        <taxon>Thiohalomonadales</taxon>
        <taxon>Thiohalomonadaceae</taxon>
        <taxon>Thiohalomonas</taxon>
    </lineage>
</organism>
<comment type="catalytic activity">
    <reaction evidence="9">
        <text>L-histidinol phosphate + H2O = L-histidinol + phosphate</text>
        <dbReference type="Rhea" id="RHEA:14465"/>
        <dbReference type="ChEBI" id="CHEBI:15377"/>
        <dbReference type="ChEBI" id="CHEBI:43474"/>
        <dbReference type="ChEBI" id="CHEBI:57699"/>
        <dbReference type="ChEBI" id="CHEBI:57980"/>
        <dbReference type="EC" id="3.1.3.15"/>
    </reaction>
    <physiologicalReaction direction="left-to-right" evidence="9">
        <dbReference type="Rhea" id="RHEA:14466"/>
    </physiologicalReaction>
</comment>
<dbReference type="OrthoDB" id="9784466at2"/>
<evidence type="ECO:0000256" key="1">
    <source>
        <dbReference type="ARBA" id="ARBA00004970"/>
    </source>
</evidence>
<dbReference type="InterPro" id="IPR006385">
    <property type="entry name" value="HAD_hydro_SerB1"/>
</dbReference>
<evidence type="ECO:0000256" key="6">
    <source>
        <dbReference type="ARBA" id="ARBA00022801"/>
    </source>
</evidence>
<comment type="function">
    <text evidence="10">Catalyzes the dephosphorylation of histidinol-phosphate to histidinol, the direct precursor of histidine.</text>
</comment>
<evidence type="ECO:0000256" key="4">
    <source>
        <dbReference type="ARBA" id="ARBA00021697"/>
    </source>
</evidence>
<evidence type="ECO:0000256" key="9">
    <source>
        <dbReference type="ARBA" id="ARBA00052092"/>
    </source>
</evidence>
<reference evidence="11 12" key="1">
    <citation type="submission" date="2016-10" db="EMBL/GenBank/DDBJ databases">
        <authorList>
            <person name="de Groot N.N."/>
        </authorList>
    </citation>
    <scope>NUCLEOTIDE SEQUENCE [LARGE SCALE GENOMIC DNA]</scope>
    <source>
        <strain evidence="11 12">HLD2</strain>
    </source>
</reference>
<evidence type="ECO:0000256" key="8">
    <source>
        <dbReference type="ARBA" id="ARBA00033209"/>
    </source>
</evidence>
<name>A0A1G5PML8_9GAMM</name>
<dbReference type="STRING" id="415747.SAMN03097708_00481"/>
<dbReference type="RefSeq" id="WP_092992197.1">
    <property type="nucleotide sequence ID" value="NZ_FMWD01000001.1"/>
</dbReference>
<gene>
    <name evidence="11" type="ORF">SAMN03097708_00481</name>
</gene>
<protein>
    <recommendedName>
        <fullName evidence="4">Histidinol-phosphatase</fullName>
        <ecNumber evidence="3">3.1.3.15</ecNumber>
    </recommendedName>
    <alternativeName>
        <fullName evidence="8">Histidinol-phosphate phosphatase</fullName>
    </alternativeName>
</protein>
<dbReference type="InterPro" id="IPR036412">
    <property type="entry name" value="HAD-like_sf"/>
</dbReference>
<dbReference type="FunFam" id="3.40.50.1000:FF:000025">
    <property type="entry name" value="HAD hydrolase, family IB"/>
    <property type="match status" value="1"/>
</dbReference>
<comment type="similarity">
    <text evidence="2">Belongs to the HAD-like hydrolase superfamily. SerB family.</text>
</comment>
<dbReference type="Gene3D" id="1.20.1440.100">
    <property type="entry name" value="SG protein - dephosphorylation function"/>
    <property type="match status" value="1"/>
</dbReference>
<dbReference type="PANTHER" id="PTHR43344">
    <property type="entry name" value="PHOSPHOSERINE PHOSPHATASE"/>
    <property type="match status" value="1"/>
</dbReference>
<keyword evidence="12" id="KW-1185">Reference proteome</keyword>
<dbReference type="Pfam" id="PF12710">
    <property type="entry name" value="HAD"/>
    <property type="match status" value="1"/>
</dbReference>
<dbReference type="SUPFAM" id="SSF56784">
    <property type="entry name" value="HAD-like"/>
    <property type="match status" value="1"/>
</dbReference>
<dbReference type="Proteomes" id="UP000199648">
    <property type="component" value="Unassembled WGS sequence"/>
</dbReference>
<keyword evidence="7" id="KW-0460">Magnesium</keyword>
<evidence type="ECO:0000256" key="10">
    <source>
        <dbReference type="ARBA" id="ARBA00053547"/>
    </source>
</evidence>
<dbReference type="EC" id="3.1.3.15" evidence="3"/>
<evidence type="ECO:0000256" key="2">
    <source>
        <dbReference type="ARBA" id="ARBA00009184"/>
    </source>
</evidence>
<dbReference type="PANTHER" id="PTHR43344:SF13">
    <property type="entry name" value="PHOSPHATASE RV3661-RELATED"/>
    <property type="match status" value="1"/>
</dbReference>
<comment type="pathway">
    <text evidence="1">Amino-acid biosynthesis; L-histidine biosynthesis; L-histidine from 5-phospho-alpha-D-ribose 1-diphosphate: step 8/9.</text>
</comment>
<proteinExistence type="inferred from homology"/>
<dbReference type="CDD" id="cd02612">
    <property type="entry name" value="HAD_PGPPase"/>
    <property type="match status" value="1"/>
</dbReference>
<evidence type="ECO:0000313" key="12">
    <source>
        <dbReference type="Proteomes" id="UP000199648"/>
    </source>
</evidence>
<dbReference type="EMBL" id="FMWD01000001">
    <property type="protein sequence ID" value="SCZ50718.1"/>
    <property type="molecule type" value="Genomic_DNA"/>
</dbReference>
<dbReference type="NCBIfam" id="TIGR01488">
    <property type="entry name" value="HAD-SF-IB"/>
    <property type="match status" value="1"/>
</dbReference>
<evidence type="ECO:0000256" key="3">
    <source>
        <dbReference type="ARBA" id="ARBA00013085"/>
    </source>
</evidence>
<evidence type="ECO:0000256" key="5">
    <source>
        <dbReference type="ARBA" id="ARBA00022723"/>
    </source>
</evidence>
<evidence type="ECO:0000313" key="11">
    <source>
        <dbReference type="EMBL" id="SCZ50718.1"/>
    </source>
</evidence>
<keyword evidence="5" id="KW-0479">Metal-binding</keyword>